<proteinExistence type="predicted"/>
<gene>
    <name evidence="2" type="ORF">CASFOL_036951</name>
</gene>
<protein>
    <submittedName>
        <fullName evidence="2">Uncharacterized protein</fullName>
    </submittedName>
</protein>
<dbReference type="Proteomes" id="UP001632038">
    <property type="component" value="Unassembled WGS sequence"/>
</dbReference>
<keyword evidence="3" id="KW-1185">Reference proteome</keyword>
<organism evidence="2 3">
    <name type="scientific">Castilleja foliolosa</name>
    <dbReference type="NCBI Taxonomy" id="1961234"/>
    <lineage>
        <taxon>Eukaryota</taxon>
        <taxon>Viridiplantae</taxon>
        <taxon>Streptophyta</taxon>
        <taxon>Embryophyta</taxon>
        <taxon>Tracheophyta</taxon>
        <taxon>Spermatophyta</taxon>
        <taxon>Magnoliopsida</taxon>
        <taxon>eudicotyledons</taxon>
        <taxon>Gunneridae</taxon>
        <taxon>Pentapetalae</taxon>
        <taxon>asterids</taxon>
        <taxon>lamiids</taxon>
        <taxon>Lamiales</taxon>
        <taxon>Orobanchaceae</taxon>
        <taxon>Pedicularideae</taxon>
        <taxon>Castillejinae</taxon>
        <taxon>Castilleja</taxon>
    </lineage>
</organism>
<evidence type="ECO:0000256" key="1">
    <source>
        <dbReference type="SAM" id="MobiDB-lite"/>
    </source>
</evidence>
<name>A0ABD3BQH2_9LAMI</name>
<evidence type="ECO:0000313" key="2">
    <source>
        <dbReference type="EMBL" id="KAL3619381.1"/>
    </source>
</evidence>
<feature type="region of interest" description="Disordered" evidence="1">
    <location>
        <begin position="1"/>
        <end position="89"/>
    </location>
</feature>
<comment type="caution">
    <text evidence="2">The sequence shown here is derived from an EMBL/GenBank/DDBJ whole genome shotgun (WGS) entry which is preliminary data.</text>
</comment>
<evidence type="ECO:0000313" key="3">
    <source>
        <dbReference type="Proteomes" id="UP001632038"/>
    </source>
</evidence>
<sequence length="89" mass="9509">MNLPSSPPGTPPPPCRAHSNSSYHHHNHSEQARTHGQHDLLNGTPLGFDGWPTPPHPQIQRLSPWNPGGGDTTNNSTAATAGILFNPPK</sequence>
<reference evidence="3" key="1">
    <citation type="journal article" date="2024" name="IScience">
        <title>Strigolactones Initiate the Formation of Haustorium-like Structures in Castilleja.</title>
        <authorList>
            <person name="Buerger M."/>
            <person name="Peterson D."/>
            <person name="Chory J."/>
        </authorList>
    </citation>
    <scope>NUCLEOTIDE SEQUENCE [LARGE SCALE GENOMIC DNA]</scope>
</reference>
<dbReference type="EMBL" id="JAVIJP010000069">
    <property type="protein sequence ID" value="KAL3619381.1"/>
    <property type="molecule type" value="Genomic_DNA"/>
</dbReference>
<dbReference type="AlphaFoldDB" id="A0ABD3BQH2"/>
<feature type="compositionally biased region" description="Basic and acidic residues" evidence="1">
    <location>
        <begin position="28"/>
        <end position="38"/>
    </location>
</feature>
<accession>A0ABD3BQH2</accession>
<feature type="compositionally biased region" description="Pro residues" evidence="1">
    <location>
        <begin position="1"/>
        <end position="15"/>
    </location>
</feature>